<feature type="compositionally biased region" description="Basic and acidic residues" evidence="6">
    <location>
        <begin position="28"/>
        <end position="39"/>
    </location>
</feature>
<feature type="transmembrane region" description="Helical" evidence="7">
    <location>
        <begin position="167"/>
        <end position="185"/>
    </location>
</feature>
<feature type="region of interest" description="Disordered" evidence="6">
    <location>
        <begin position="1"/>
        <end position="68"/>
    </location>
</feature>
<dbReference type="GO" id="GO:0016020">
    <property type="term" value="C:membrane"/>
    <property type="evidence" value="ECO:0007669"/>
    <property type="project" value="UniProtKB-SubCell"/>
</dbReference>
<dbReference type="WBParaSite" id="jg4262">
    <property type="protein sequence ID" value="jg4262"/>
    <property type="gene ID" value="jg4262"/>
</dbReference>
<evidence type="ECO:0000313" key="9">
    <source>
        <dbReference type="Proteomes" id="UP000887574"/>
    </source>
</evidence>
<name>A0A915EDV1_9BILA</name>
<dbReference type="InterPro" id="IPR050578">
    <property type="entry name" value="MARVEL-CKLF_proteins"/>
</dbReference>
<dbReference type="PANTHER" id="PTHR22776">
    <property type="entry name" value="MARVEL-CONTAINING POTENTIAL LIPID RAFT-ASSOCIATED PROTEIN"/>
    <property type="match status" value="1"/>
</dbReference>
<keyword evidence="2 5" id="KW-0812">Transmembrane</keyword>
<dbReference type="InterPro" id="IPR008253">
    <property type="entry name" value="Marvel"/>
</dbReference>
<feature type="compositionally biased region" description="Low complexity" evidence="6">
    <location>
        <begin position="43"/>
        <end position="57"/>
    </location>
</feature>
<feature type="transmembrane region" description="Helical" evidence="7">
    <location>
        <begin position="197"/>
        <end position="215"/>
    </location>
</feature>
<feature type="transmembrane region" description="Helical" evidence="7">
    <location>
        <begin position="129"/>
        <end position="147"/>
    </location>
</feature>
<accession>A0A915EDV1</accession>
<evidence type="ECO:0000256" key="4">
    <source>
        <dbReference type="ARBA" id="ARBA00023136"/>
    </source>
</evidence>
<reference evidence="10" key="1">
    <citation type="submission" date="2022-11" db="UniProtKB">
        <authorList>
            <consortium name="WormBaseParasite"/>
        </authorList>
    </citation>
    <scope>IDENTIFICATION</scope>
</reference>
<protein>
    <submittedName>
        <fullName evidence="10">MARVEL domain-containing protein</fullName>
    </submittedName>
</protein>
<keyword evidence="3 7" id="KW-1133">Transmembrane helix</keyword>
<keyword evidence="4 5" id="KW-0472">Membrane</keyword>
<evidence type="ECO:0000259" key="8">
    <source>
        <dbReference type="PROSITE" id="PS51225"/>
    </source>
</evidence>
<feature type="domain" description="MARVEL" evidence="8">
    <location>
        <begin position="91"/>
        <end position="225"/>
    </location>
</feature>
<feature type="transmembrane region" description="Helical" evidence="7">
    <location>
        <begin position="97"/>
        <end position="117"/>
    </location>
</feature>
<evidence type="ECO:0000256" key="7">
    <source>
        <dbReference type="SAM" id="Phobius"/>
    </source>
</evidence>
<feature type="compositionally biased region" description="Polar residues" evidence="6">
    <location>
        <begin position="59"/>
        <end position="68"/>
    </location>
</feature>
<evidence type="ECO:0000313" key="10">
    <source>
        <dbReference type="WBParaSite" id="jg4262"/>
    </source>
</evidence>
<organism evidence="9 10">
    <name type="scientific">Ditylenchus dipsaci</name>
    <dbReference type="NCBI Taxonomy" id="166011"/>
    <lineage>
        <taxon>Eukaryota</taxon>
        <taxon>Metazoa</taxon>
        <taxon>Ecdysozoa</taxon>
        <taxon>Nematoda</taxon>
        <taxon>Chromadorea</taxon>
        <taxon>Rhabditida</taxon>
        <taxon>Tylenchina</taxon>
        <taxon>Tylenchomorpha</taxon>
        <taxon>Sphaerularioidea</taxon>
        <taxon>Anguinidae</taxon>
        <taxon>Anguininae</taxon>
        <taxon>Ditylenchus</taxon>
    </lineage>
</organism>
<keyword evidence="9" id="KW-1185">Reference proteome</keyword>
<proteinExistence type="predicted"/>
<dbReference type="AlphaFoldDB" id="A0A915EDV1"/>
<evidence type="ECO:0000256" key="5">
    <source>
        <dbReference type="PROSITE-ProRule" id="PRU00581"/>
    </source>
</evidence>
<comment type="subcellular location">
    <subcellularLocation>
        <location evidence="1">Membrane</location>
        <topology evidence="1">Multi-pass membrane protein</topology>
    </subcellularLocation>
</comment>
<evidence type="ECO:0000256" key="2">
    <source>
        <dbReference type="ARBA" id="ARBA00022692"/>
    </source>
</evidence>
<evidence type="ECO:0000256" key="1">
    <source>
        <dbReference type="ARBA" id="ARBA00004141"/>
    </source>
</evidence>
<evidence type="ECO:0000256" key="3">
    <source>
        <dbReference type="ARBA" id="ARBA00022989"/>
    </source>
</evidence>
<dbReference type="PANTHER" id="PTHR22776:SF52">
    <property type="entry name" value="MARVEL DOMAIN-CONTAINING PROTEIN"/>
    <property type="match status" value="1"/>
</dbReference>
<dbReference type="PROSITE" id="PS51225">
    <property type="entry name" value="MARVEL"/>
    <property type="match status" value="1"/>
</dbReference>
<sequence>MLTADEVDDSELKSSTKTIEVGHSPSSHTDHQPHPEQHTRVITTTTSTTPVHPVHPSTQKRSAGNTTNPFHMHSKINVIPANRKGELNTQYLSTLPGVLKLAEMILGFVSFILAICADRRSTSAAWTEHISFETTMVVTILLLGYVVFPHLTIGDVRTTKGLVVVELLFYGTNTIFYFIGIWLMVHLSASWTAEGRGAAIMDAILCVALCVLYAMETFLKFKMWRGDSNHERTSKAPHPAVPPPPSTHHQYEDNMAELSREHSVV</sequence>
<evidence type="ECO:0000256" key="6">
    <source>
        <dbReference type="SAM" id="MobiDB-lite"/>
    </source>
</evidence>
<feature type="region of interest" description="Disordered" evidence="6">
    <location>
        <begin position="230"/>
        <end position="251"/>
    </location>
</feature>
<dbReference type="Proteomes" id="UP000887574">
    <property type="component" value="Unplaced"/>
</dbReference>